<organism evidence="2 3">
    <name type="scientific">Paenibacillus validus</name>
    <dbReference type="NCBI Taxonomy" id="44253"/>
    <lineage>
        <taxon>Bacteria</taxon>
        <taxon>Bacillati</taxon>
        <taxon>Bacillota</taxon>
        <taxon>Bacilli</taxon>
        <taxon>Bacillales</taxon>
        <taxon>Paenibacillaceae</taxon>
        <taxon>Paenibacillus</taxon>
    </lineage>
</organism>
<evidence type="ECO:0000313" key="2">
    <source>
        <dbReference type="EMBL" id="MUG73286.1"/>
    </source>
</evidence>
<comment type="similarity">
    <text evidence="1">Belongs to the GerPA/GerPF family.</text>
</comment>
<accession>A0A7X3CV24</accession>
<dbReference type="EMBL" id="WNZX01000023">
    <property type="protein sequence ID" value="MUG73286.1"/>
    <property type="molecule type" value="Genomic_DNA"/>
</dbReference>
<dbReference type="PANTHER" id="PTHR37808:SF1">
    <property type="entry name" value="SPORE GERMINATION PROTEIN-LIKE PROTEIN YDZR"/>
    <property type="match status" value="1"/>
</dbReference>
<gene>
    <name evidence="2" type="ORF">GNP93_21875</name>
</gene>
<dbReference type="RefSeq" id="WP_201319070.1">
    <property type="nucleotide sequence ID" value="NZ_JBDLZV010000001.1"/>
</dbReference>
<sequence>MPVIILSPIKVTNGEGTVTFGDVLQITPKTTSKAYSGSGGGIVGDFSRTFSILSLTNTLDSDVKDNTTARNN</sequence>
<dbReference type="InterPro" id="IPR019618">
    <property type="entry name" value="Spore_germination_GerPA"/>
</dbReference>
<keyword evidence="3" id="KW-1185">Reference proteome</keyword>
<dbReference type="AlphaFoldDB" id="A0A7X3CV24"/>
<dbReference type="Proteomes" id="UP000450917">
    <property type="component" value="Unassembled WGS sequence"/>
</dbReference>
<evidence type="ECO:0000313" key="3">
    <source>
        <dbReference type="Proteomes" id="UP000450917"/>
    </source>
</evidence>
<name>A0A7X3CV24_9BACL</name>
<comment type="caution">
    <text evidence="2">The sequence shown here is derived from an EMBL/GenBank/DDBJ whole genome shotgun (WGS) entry which is preliminary data.</text>
</comment>
<reference evidence="2 3" key="1">
    <citation type="submission" date="2019-11" db="EMBL/GenBank/DDBJ databases">
        <title>Draft genome sequences of five Paenibacillus species of dairy origin.</title>
        <authorList>
            <person name="Olajide A.M."/>
            <person name="Chen S."/>
            <person name="Lapointe G."/>
        </authorList>
    </citation>
    <scope>NUCLEOTIDE SEQUENCE [LARGE SCALE GENOMIC DNA]</scope>
    <source>
        <strain evidence="2 3">2CS3</strain>
    </source>
</reference>
<protein>
    <submittedName>
        <fullName evidence="2">Spore germination protein</fullName>
    </submittedName>
</protein>
<evidence type="ECO:0000256" key="1">
    <source>
        <dbReference type="ARBA" id="ARBA00008103"/>
    </source>
</evidence>
<dbReference type="Pfam" id="PF10676">
    <property type="entry name" value="gerPA"/>
    <property type="match status" value="1"/>
</dbReference>
<proteinExistence type="inferred from homology"/>
<dbReference type="PANTHER" id="PTHR37808">
    <property type="entry name" value="SPORE GERMINATION PROTEIN-LIKE PROTEIN YDZR-RELATED"/>
    <property type="match status" value="1"/>
</dbReference>